<feature type="active site" description="Pros-phosphohistidine intermediate" evidence="8 9">
    <location>
        <position position="116"/>
    </location>
</feature>
<dbReference type="InterPro" id="IPR001564">
    <property type="entry name" value="Nucleoside_diP_kinase"/>
</dbReference>
<keyword evidence="7 8" id="KW-0546">Nucleotide metabolism</keyword>
<keyword evidence="8" id="KW-0479">Metal-binding</keyword>
<dbReference type="Proteomes" id="UP001239167">
    <property type="component" value="Unassembled WGS sequence"/>
</dbReference>
<evidence type="ECO:0000256" key="4">
    <source>
        <dbReference type="ARBA" id="ARBA00022741"/>
    </source>
</evidence>
<protein>
    <recommendedName>
        <fullName evidence="8 11">Nucleoside diphosphate kinase</fullName>
        <shortName evidence="8">NDK</shortName>
        <shortName evidence="8">NDP kinase</shortName>
        <ecNumber evidence="8 11">2.7.4.6</ecNumber>
    </recommendedName>
    <alternativeName>
        <fullName evidence="8">Nucleoside-2-P kinase</fullName>
    </alternativeName>
</protein>
<reference evidence="13 14" key="1">
    <citation type="submission" date="2023-07" db="EMBL/GenBank/DDBJ databases">
        <title>Genomic Encyclopedia of Type Strains, Phase IV (KMG-IV): sequencing the most valuable type-strain genomes for metagenomic binning, comparative biology and taxonomic classification.</title>
        <authorList>
            <person name="Goeker M."/>
        </authorList>
    </citation>
    <scope>NUCLEOTIDE SEQUENCE [LARGE SCALE GENOMIC DNA]</scope>
    <source>
        <strain evidence="13 14">DSM 16980</strain>
    </source>
</reference>
<keyword evidence="3 8" id="KW-0808">Transferase</keyword>
<dbReference type="NCBIfam" id="NF001908">
    <property type="entry name" value="PRK00668.1"/>
    <property type="match status" value="1"/>
</dbReference>
<dbReference type="CDD" id="cd04413">
    <property type="entry name" value="NDPk_I"/>
    <property type="match status" value="1"/>
</dbReference>
<dbReference type="EMBL" id="JAUSUE010000002">
    <property type="protein sequence ID" value="MDQ0202751.1"/>
    <property type="molecule type" value="Genomic_DNA"/>
</dbReference>
<comment type="catalytic activity">
    <reaction evidence="8">
        <text>a ribonucleoside 5'-diphosphate + ATP = a ribonucleoside 5'-triphosphate + ADP</text>
        <dbReference type="Rhea" id="RHEA:18113"/>
        <dbReference type="ChEBI" id="CHEBI:30616"/>
        <dbReference type="ChEBI" id="CHEBI:57930"/>
        <dbReference type="ChEBI" id="CHEBI:61557"/>
        <dbReference type="ChEBI" id="CHEBI:456216"/>
        <dbReference type="EC" id="2.7.4.6"/>
    </reaction>
</comment>
<evidence type="ECO:0000259" key="12">
    <source>
        <dbReference type="SMART" id="SM00562"/>
    </source>
</evidence>
<comment type="similarity">
    <text evidence="2 8 9 10">Belongs to the NDK family.</text>
</comment>
<dbReference type="InterPro" id="IPR034907">
    <property type="entry name" value="NDK-like_dom"/>
</dbReference>
<feature type="binding site" evidence="8 9">
    <location>
        <position position="113"/>
    </location>
    <ligand>
        <name>ATP</name>
        <dbReference type="ChEBI" id="CHEBI:30616"/>
    </ligand>
</feature>
<keyword evidence="4 8" id="KW-0547">Nucleotide-binding</keyword>
<comment type="cofactor">
    <cofactor evidence="1 8">
        <name>Mg(2+)</name>
        <dbReference type="ChEBI" id="CHEBI:18420"/>
    </cofactor>
</comment>
<evidence type="ECO:0000256" key="2">
    <source>
        <dbReference type="ARBA" id="ARBA00008142"/>
    </source>
</evidence>
<accession>A0ABT9Y4V0</accession>
<evidence type="ECO:0000313" key="14">
    <source>
        <dbReference type="Proteomes" id="UP001239167"/>
    </source>
</evidence>
<name>A0ABT9Y4V0_9FIRM</name>
<sequence length="140" mass="15206">MAEKTLILIKPDAVKVGNTGKILSIYEASGLKIVALRMLVMTRELAAKHYEEHIGKTFYSRLVDFMTSGPLAAAVLEGETAVAKARAVNGATDPLQAEAGTIRKLFAEDKTHNAVHASDSVKNAEREISIFFSEAEIFDI</sequence>
<evidence type="ECO:0000256" key="10">
    <source>
        <dbReference type="RuleBase" id="RU004011"/>
    </source>
</evidence>
<dbReference type="PRINTS" id="PR01243">
    <property type="entry name" value="NUCDPKINASE"/>
</dbReference>
<feature type="binding site" evidence="8 9">
    <location>
        <position position="103"/>
    </location>
    <ligand>
        <name>ATP</name>
        <dbReference type="ChEBI" id="CHEBI:30616"/>
    </ligand>
</feature>
<evidence type="ECO:0000256" key="7">
    <source>
        <dbReference type="ARBA" id="ARBA00023080"/>
    </source>
</evidence>
<dbReference type="EC" id="2.7.4.6" evidence="8 11"/>
<keyword evidence="8" id="KW-0963">Cytoplasm</keyword>
<comment type="function">
    <text evidence="8">Major role in the synthesis of nucleoside triphosphates other than ATP. The ATP gamma phosphate is transferred to the NDP beta phosphate via a ping-pong mechanism, using a phosphorylated active-site intermediate.</text>
</comment>
<gene>
    <name evidence="8" type="primary">ndk</name>
    <name evidence="13" type="ORF">J2S01_000444</name>
</gene>
<dbReference type="SMART" id="SM00562">
    <property type="entry name" value="NDK"/>
    <property type="match status" value="1"/>
</dbReference>
<evidence type="ECO:0000256" key="5">
    <source>
        <dbReference type="ARBA" id="ARBA00022777"/>
    </source>
</evidence>
<keyword evidence="14" id="KW-1185">Reference proteome</keyword>
<feature type="domain" description="Nucleoside diphosphate kinase-like" evidence="12">
    <location>
        <begin position="2"/>
        <end position="139"/>
    </location>
</feature>
<feature type="binding site" evidence="8 9">
    <location>
        <position position="86"/>
    </location>
    <ligand>
        <name>ATP</name>
        <dbReference type="ChEBI" id="CHEBI:30616"/>
    </ligand>
</feature>
<evidence type="ECO:0000256" key="9">
    <source>
        <dbReference type="PROSITE-ProRule" id="PRU00706"/>
    </source>
</evidence>
<keyword evidence="6 8" id="KW-0067">ATP-binding</keyword>
<dbReference type="HAMAP" id="MF_00451">
    <property type="entry name" value="NDP_kinase"/>
    <property type="match status" value="1"/>
</dbReference>
<dbReference type="PROSITE" id="PS00469">
    <property type="entry name" value="NDPK"/>
    <property type="match status" value="1"/>
</dbReference>
<proteinExistence type="inferred from homology"/>
<evidence type="ECO:0000256" key="8">
    <source>
        <dbReference type="HAMAP-Rule" id="MF_00451"/>
    </source>
</evidence>
<dbReference type="Pfam" id="PF00334">
    <property type="entry name" value="NDK"/>
    <property type="match status" value="1"/>
</dbReference>
<feature type="binding site" evidence="8 9">
    <location>
        <position position="10"/>
    </location>
    <ligand>
        <name>ATP</name>
        <dbReference type="ChEBI" id="CHEBI:30616"/>
    </ligand>
</feature>
<feature type="binding site" evidence="8 9">
    <location>
        <position position="92"/>
    </location>
    <ligand>
        <name>ATP</name>
        <dbReference type="ChEBI" id="CHEBI:30616"/>
    </ligand>
</feature>
<dbReference type="PROSITE" id="PS51374">
    <property type="entry name" value="NDPK_LIKE"/>
    <property type="match status" value="1"/>
</dbReference>
<organism evidence="13 14">
    <name type="scientific">Pectinatus haikarae</name>
    <dbReference type="NCBI Taxonomy" id="349096"/>
    <lineage>
        <taxon>Bacteria</taxon>
        <taxon>Bacillati</taxon>
        <taxon>Bacillota</taxon>
        <taxon>Negativicutes</taxon>
        <taxon>Selenomonadales</taxon>
        <taxon>Selenomonadaceae</taxon>
        <taxon>Pectinatus</taxon>
    </lineage>
</organism>
<dbReference type="RefSeq" id="WP_196604971.1">
    <property type="nucleotide sequence ID" value="NZ_CP116940.1"/>
</dbReference>
<keyword evidence="5 8" id="KW-0418">Kinase</keyword>
<feature type="binding site" evidence="8 9">
    <location>
        <position position="58"/>
    </location>
    <ligand>
        <name>ATP</name>
        <dbReference type="ChEBI" id="CHEBI:30616"/>
    </ligand>
</feature>
<keyword evidence="8" id="KW-0597">Phosphoprotein</keyword>
<dbReference type="GO" id="GO:0004550">
    <property type="term" value="F:nucleoside diphosphate kinase activity"/>
    <property type="evidence" value="ECO:0007669"/>
    <property type="project" value="UniProtKB-EC"/>
</dbReference>
<comment type="caution">
    <text evidence="13">The sequence shown here is derived from an EMBL/GenBank/DDBJ whole genome shotgun (WGS) entry which is preliminary data.</text>
</comment>
<dbReference type="PANTHER" id="PTHR11349">
    <property type="entry name" value="NUCLEOSIDE DIPHOSPHATE KINASE"/>
    <property type="match status" value="1"/>
</dbReference>
<comment type="catalytic activity">
    <reaction evidence="8 11">
        <text>a 2'-deoxyribonucleoside 5'-diphosphate + ATP = a 2'-deoxyribonucleoside 5'-triphosphate + ADP</text>
        <dbReference type="Rhea" id="RHEA:44640"/>
        <dbReference type="ChEBI" id="CHEBI:30616"/>
        <dbReference type="ChEBI" id="CHEBI:61560"/>
        <dbReference type="ChEBI" id="CHEBI:73316"/>
        <dbReference type="ChEBI" id="CHEBI:456216"/>
        <dbReference type="EC" id="2.7.4.6"/>
    </reaction>
</comment>
<dbReference type="SUPFAM" id="SSF54919">
    <property type="entry name" value="Nucleoside diphosphate kinase, NDK"/>
    <property type="match status" value="1"/>
</dbReference>
<evidence type="ECO:0000256" key="11">
    <source>
        <dbReference type="RuleBase" id="RU004013"/>
    </source>
</evidence>
<comment type="subcellular location">
    <subcellularLocation>
        <location evidence="8">Cytoplasm</location>
    </subcellularLocation>
</comment>
<comment type="subunit">
    <text evidence="8">Homotetramer.</text>
</comment>
<dbReference type="InterPro" id="IPR036850">
    <property type="entry name" value="NDK-like_dom_sf"/>
</dbReference>
<evidence type="ECO:0000256" key="6">
    <source>
        <dbReference type="ARBA" id="ARBA00022840"/>
    </source>
</evidence>
<evidence type="ECO:0000256" key="3">
    <source>
        <dbReference type="ARBA" id="ARBA00022679"/>
    </source>
</evidence>
<dbReference type="Gene3D" id="3.30.70.141">
    <property type="entry name" value="Nucleoside diphosphate kinase-like domain"/>
    <property type="match status" value="1"/>
</dbReference>
<keyword evidence="8" id="KW-0460">Magnesium</keyword>
<evidence type="ECO:0000313" key="13">
    <source>
        <dbReference type="EMBL" id="MDQ0202751.1"/>
    </source>
</evidence>
<dbReference type="InterPro" id="IPR023005">
    <property type="entry name" value="Nucleoside_diP_kinase_AS"/>
</dbReference>
<evidence type="ECO:0000256" key="1">
    <source>
        <dbReference type="ARBA" id="ARBA00001946"/>
    </source>
</evidence>